<dbReference type="PANTHER" id="PTHR34383:SF1">
    <property type="entry name" value="ADP-POLYPHOSPHATE PHOSPHOTRANSFERASE"/>
    <property type="match status" value="1"/>
</dbReference>
<evidence type="ECO:0000256" key="2">
    <source>
        <dbReference type="ARBA" id="ARBA00022679"/>
    </source>
</evidence>
<dbReference type="Gene3D" id="3.40.50.300">
    <property type="entry name" value="P-loop containing nucleotide triphosphate hydrolases"/>
    <property type="match status" value="1"/>
</dbReference>
<evidence type="ECO:0000313" key="7">
    <source>
        <dbReference type="EMBL" id="TFB99650.1"/>
    </source>
</evidence>
<evidence type="ECO:0000256" key="3">
    <source>
        <dbReference type="ARBA" id="ARBA00022777"/>
    </source>
</evidence>
<dbReference type="EC" id="2.7.4.-" evidence="4"/>
<dbReference type="InterPro" id="IPR027417">
    <property type="entry name" value="P-loop_NTPase"/>
</dbReference>
<dbReference type="Proteomes" id="UP000297643">
    <property type="component" value="Unassembled WGS sequence"/>
</dbReference>
<dbReference type="PANTHER" id="PTHR34383">
    <property type="entry name" value="POLYPHOSPHATE:AMP PHOSPHOTRANSFERASE-RELATED"/>
    <property type="match status" value="1"/>
</dbReference>
<feature type="domain" description="Polyphosphate kinase-2-related" evidence="6">
    <location>
        <begin position="17"/>
        <end position="236"/>
    </location>
</feature>
<dbReference type="GO" id="GO:0006793">
    <property type="term" value="P:phosphorus metabolic process"/>
    <property type="evidence" value="ECO:0007669"/>
    <property type="project" value="InterPro"/>
</dbReference>
<proteinExistence type="inferred from homology"/>
<evidence type="ECO:0000259" key="6">
    <source>
        <dbReference type="Pfam" id="PF03976"/>
    </source>
</evidence>
<sequence>MSKSKKSGSVKRVPKPLYEKELERLQAELVGMQQWVIETGARVLVIFEGRDAAGKGGAIKRIVQYLNPRAARVVALPTPSEREKGQWYFQRYIERLPTAGEIVLMDRSWYNRGGVERVMGYCTDEQYHRFLEQVPLVERMLVDEGIILIKFWFSVSDTVQEERFRSRLEDPMRRWKLSETDLFSITRWEDYSRAKDDMFDATDLDFAPWWSIESDDKRASRINAIKHLLTQIPYEHRLPDKVSIPERPDANDSDRPPREQTKFVADHARTLKKN</sequence>
<dbReference type="AlphaFoldDB" id="A0A4V3IC88"/>
<dbReference type="RefSeq" id="WP_134510928.1">
    <property type="nucleotide sequence ID" value="NZ_SOFM01000050.1"/>
</dbReference>
<evidence type="ECO:0000313" key="8">
    <source>
        <dbReference type="Proteomes" id="UP000297643"/>
    </source>
</evidence>
<comment type="similarity">
    <text evidence="1 4">Belongs to the polyphosphate kinase 2 (PPK2) family. Class I subfamily.</text>
</comment>
<organism evidence="7 8">
    <name type="scientific">Cryobacterium mannosilyticum</name>
    <dbReference type="NCBI Taxonomy" id="1259190"/>
    <lineage>
        <taxon>Bacteria</taxon>
        <taxon>Bacillati</taxon>
        <taxon>Actinomycetota</taxon>
        <taxon>Actinomycetes</taxon>
        <taxon>Micrococcales</taxon>
        <taxon>Microbacteriaceae</taxon>
        <taxon>Cryobacterium</taxon>
    </lineage>
</organism>
<comment type="caution">
    <text evidence="7">The sequence shown here is derived from an EMBL/GenBank/DDBJ whole genome shotgun (WGS) entry which is preliminary data.</text>
</comment>
<dbReference type="PIRSF" id="PIRSF028756">
    <property type="entry name" value="PPK2_prd"/>
    <property type="match status" value="1"/>
</dbReference>
<dbReference type="EMBL" id="SOFM01000050">
    <property type="protein sequence ID" value="TFB99650.1"/>
    <property type="molecule type" value="Genomic_DNA"/>
</dbReference>
<name>A0A4V3IC88_9MICO</name>
<dbReference type="Pfam" id="PF03976">
    <property type="entry name" value="PPK2"/>
    <property type="match status" value="1"/>
</dbReference>
<dbReference type="GO" id="GO:0008976">
    <property type="term" value="F:polyphosphate kinase activity"/>
    <property type="evidence" value="ECO:0007669"/>
    <property type="project" value="UniProtKB-UniRule"/>
</dbReference>
<accession>A0A4V3IC88</accession>
<evidence type="ECO:0000256" key="4">
    <source>
        <dbReference type="RuleBase" id="RU369062"/>
    </source>
</evidence>
<reference evidence="7 8" key="1">
    <citation type="submission" date="2019-03" db="EMBL/GenBank/DDBJ databases">
        <title>Genomics of glacier-inhabiting Cryobacterium strains.</title>
        <authorList>
            <person name="Liu Q."/>
            <person name="Xin Y.-H."/>
        </authorList>
    </citation>
    <scope>NUCLEOTIDE SEQUENCE [LARGE SCALE GENOMIC DNA]</scope>
    <source>
        <strain evidence="7 8">RHLT2-21</strain>
    </source>
</reference>
<protein>
    <recommendedName>
        <fullName evidence="4">ADP/GDP-polyphosphate phosphotransferase</fullName>
        <ecNumber evidence="4">2.7.4.-</ecNumber>
    </recommendedName>
    <alternativeName>
        <fullName evidence="4">Polyphosphate kinase PPK2</fullName>
    </alternativeName>
</protein>
<evidence type="ECO:0000256" key="5">
    <source>
        <dbReference type="SAM" id="MobiDB-lite"/>
    </source>
</evidence>
<evidence type="ECO:0000256" key="1">
    <source>
        <dbReference type="ARBA" id="ARBA00009924"/>
    </source>
</evidence>
<keyword evidence="8" id="KW-1185">Reference proteome</keyword>
<dbReference type="InterPro" id="IPR022488">
    <property type="entry name" value="PPK2-related"/>
</dbReference>
<dbReference type="NCBIfam" id="TIGR03707">
    <property type="entry name" value="PPK2_P_aer"/>
    <property type="match status" value="1"/>
</dbReference>
<comment type="subunit">
    <text evidence="4">Homotetramer.</text>
</comment>
<keyword evidence="3 4" id="KW-0418">Kinase</keyword>
<dbReference type="InterPro" id="IPR016898">
    <property type="entry name" value="Polyphosphate_phosphotransfera"/>
</dbReference>
<dbReference type="InterPro" id="IPR022486">
    <property type="entry name" value="PPK2_PA0141"/>
</dbReference>
<feature type="region of interest" description="Disordered" evidence="5">
    <location>
        <begin position="240"/>
        <end position="274"/>
    </location>
</feature>
<gene>
    <name evidence="7" type="primary">ppk2</name>
    <name evidence="7" type="ORF">E3O32_16495</name>
</gene>
<keyword evidence="2 4" id="KW-0808">Transferase</keyword>
<comment type="function">
    <text evidence="4">Uses inorganic polyphosphate (polyP) as a donor to convert GDP to GTP or ADP to ATP.</text>
</comment>
<dbReference type="SUPFAM" id="SSF52540">
    <property type="entry name" value="P-loop containing nucleoside triphosphate hydrolases"/>
    <property type="match status" value="1"/>
</dbReference>